<evidence type="ECO:0000256" key="1">
    <source>
        <dbReference type="ARBA" id="ARBA00009437"/>
    </source>
</evidence>
<evidence type="ECO:0000313" key="7">
    <source>
        <dbReference type="EMBL" id="PWK77999.1"/>
    </source>
</evidence>
<keyword evidence="7" id="KW-0489">Methyltransferase</keyword>
<evidence type="ECO:0000256" key="4">
    <source>
        <dbReference type="ARBA" id="ARBA00023163"/>
    </source>
</evidence>
<dbReference type="InterPro" id="IPR041698">
    <property type="entry name" value="Methyltransf_25"/>
</dbReference>
<evidence type="ECO:0000256" key="2">
    <source>
        <dbReference type="ARBA" id="ARBA00023015"/>
    </source>
</evidence>
<dbReference type="PANTHER" id="PTHR30346:SF29">
    <property type="entry name" value="LYSR SUBSTRATE-BINDING"/>
    <property type="match status" value="1"/>
</dbReference>
<dbReference type="GO" id="GO:0003677">
    <property type="term" value="F:DNA binding"/>
    <property type="evidence" value="ECO:0007669"/>
    <property type="project" value="UniProtKB-KW"/>
</dbReference>
<evidence type="ECO:0000256" key="3">
    <source>
        <dbReference type="ARBA" id="ARBA00023125"/>
    </source>
</evidence>
<name>A0A316H9X4_9PSEU</name>
<dbReference type="CDD" id="cd02440">
    <property type="entry name" value="AdoMet_MTases"/>
    <property type="match status" value="1"/>
</dbReference>
<accession>A0A316H9X4</accession>
<feature type="domain" description="Methyltransferase" evidence="6">
    <location>
        <begin position="271"/>
        <end position="364"/>
    </location>
</feature>
<keyword evidence="2" id="KW-0805">Transcription regulation</keyword>
<reference evidence="7 8" key="1">
    <citation type="submission" date="2018-05" db="EMBL/GenBank/DDBJ databases">
        <title>Genomic Encyclopedia of Type Strains, Phase IV (KMG-IV): sequencing the most valuable type-strain genomes for metagenomic binning, comparative biology and taxonomic classification.</title>
        <authorList>
            <person name="Goeker M."/>
        </authorList>
    </citation>
    <scope>NUCLEOTIDE SEQUENCE [LARGE SCALE GENOMIC DNA]</scope>
    <source>
        <strain evidence="7 8">DSM 45480</strain>
    </source>
</reference>
<feature type="domain" description="LysR substrate-binding" evidence="5">
    <location>
        <begin position="28"/>
        <end position="195"/>
    </location>
</feature>
<sequence length="434" mass="47001">MLLLAETAEVVGRVDAATDELAAQVGLQAGRVRLAANASALATMVPRAAGVLAQEHPGLELSLFEEHPVEALQMLRHGEIDVALVFRFAGVPVDEGFRFVHIGDDPLHLISSRPDDSVADHSGSAWIGGCERCQEELDAVCRSFGFTPRIASHGDDMVVVQALVADGAGVALLPGLALQAHRRPDVCATEIPGFRGRSTRDLRRPAGHRGRRCCFGNVGCRSGTVASILGVMTTAQEFWETFYSERDQVWSGKPNPLLVREAERLTPGSALDIGCAEGGDAVWLAKRGWRVLGVDVSQVALDRALKHAYDEGVEIAVERHDLKETFPAGEYDLVSAQFLHSPVEEDGERNSILKRASEAVAPGGHLIIGGHAGAPSWSEHQDYYFPTTKDVLDHLKLADNWIVITDEVVGRPLVGPDGQEETRLDNVLTLKRLY</sequence>
<keyword evidence="7" id="KW-0808">Transferase</keyword>
<organism evidence="7 8">
    <name type="scientific">Lentzea atacamensis</name>
    <dbReference type="NCBI Taxonomy" id="531938"/>
    <lineage>
        <taxon>Bacteria</taxon>
        <taxon>Bacillati</taxon>
        <taxon>Actinomycetota</taxon>
        <taxon>Actinomycetes</taxon>
        <taxon>Pseudonocardiales</taxon>
        <taxon>Pseudonocardiaceae</taxon>
        <taxon>Lentzea</taxon>
    </lineage>
</organism>
<comment type="similarity">
    <text evidence="1">Belongs to the LysR transcriptional regulatory family.</text>
</comment>
<dbReference type="GO" id="GO:0008168">
    <property type="term" value="F:methyltransferase activity"/>
    <property type="evidence" value="ECO:0007669"/>
    <property type="project" value="UniProtKB-KW"/>
</dbReference>
<dbReference type="PANTHER" id="PTHR30346">
    <property type="entry name" value="TRANSCRIPTIONAL DUAL REGULATOR HCAR-RELATED"/>
    <property type="match status" value="1"/>
</dbReference>
<dbReference type="Gene3D" id="3.40.190.10">
    <property type="entry name" value="Periplasmic binding protein-like II"/>
    <property type="match status" value="2"/>
</dbReference>
<comment type="caution">
    <text evidence="7">The sequence shown here is derived from an EMBL/GenBank/DDBJ whole genome shotgun (WGS) entry which is preliminary data.</text>
</comment>
<dbReference type="EMBL" id="QGHB01000029">
    <property type="protein sequence ID" value="PWK77999.1"/>
    <property type="molecule type" value="Genomic_DNA"/>
</dbReference>
<dbReference type="GO" id="GO:0032259">
    <property type="term" value="P:methylation"/>
    <property type="evidence" value="ECO:0007669"/>
    <property type="project" value="UniProtKB-KW"/>
</dbReference>
<dbReference type="Gene3D" id="3.40.50.150">
    <property type="entry name" value="Vaccinia Virus protein VP39"/>
    <property type="match status" value="1"/>
</dbReference>
<dbReference type="Proteomes" id="UP000246005">
    <property type="component" value="Unassembled WGS sequence"/>
</dbReference>
<dbReference type="Pfam" id="PF03466">
    <property type="entry name" value="LysR_substrate"/>
    <property type="match status" value="1"/>
</dbReference>
<dbReference type="GO" id="GO:0032993">
    <property type="term" value="C:protein-DNA complex"/>
    <property type="evidence" value="ECO:0007669"/>
    <property type="project" value="TreeGrafter"/>
</dbReference>
<dbReference type="AlphaFoldDB" id="A0A316H9X4"/>
<keyword evidence="3" id="KW-0238">DNA-binding</keyword>
<evidence type="ECO:0000313" key="8">
    <source>
        <dbReference type="Proteomes" id="UP000246005"/>
    </source>
</evidence>
<evidence type="ECO:0000259" key="5">
    <source>
        <dbReference type="Pfam" id="PF03466"/>
    </source>
</evidence>
<dbReference type="GO" id="GO:0003700">
    <property type="term" value="F:DNA-binding transcription factor activity"/>
    <property type="evidence" value="ECO:0007669"/>
    <property type="project" value="TreeGrafter"/>
</dbReference>
<protein>
    <submittedName>
        <fullName evidence="7">Methyltransferase family protein</fullName>
    </submittedName>
</protein>
<keyword evidence="4" id="KW-0804">Transcription</keyword>
<dbReference type="SUPFAM" id="SSF53850">
    <property type="entry name" value="Periplasmic binding protein-like II"/>
    <property type="match status" value="1"/>
</dbReference>
<dbReference type="InterPro" id="IPR029063">
    <property type="entry name" value="SAM-dependent_MTases_sf"/>
</dbReference>
<dbReference type="SUPFAM" id="SSF53335">
    <property type="entry name" value="S-adenosyl-L-methionine-dependent methyltransferases"/>
    <property type="match status" value="1"/>
</dbReference>
<evidence type="ECO:0000259" key="6">
    <source>
        <dbReference type="Pfam" id="PF13649"/>
    </source>
</evidence>
<proteinExistence type="inferred from homology"/>
<gene>
    <name evidence="7" type="ORF">C8D88_12915</name>
</gene>
<dbReference type="Pfam" id="PF13649">
    <property type="entry name" value="Methyltransf_25"/>
    <property type="match status" value="1"/>
</dbReference>
<dbReference type="InterPro" id="IPR005119">
    <property type="entry name" value="LysR_subst-bd"/>
</dbReference>